<evidence type="ECO:0000256" key="2">
    <source>
        <dbReference type="SAM" id="SignalP"/>
    </source>
</evidence>
<dbReference type="SUPFAM" id="SSF47781">
    <property type="entry name" value="RuvA domain 2-like"/>
    <property type="match status" value="1"/>
</dbReference>
<reference evidence="4 5" key="1">
    <citation type="journal article" date="2015" name="Stand. Genomic Sci.">
        <title>Genomic Encyclopedia of Bacterial and Archaeal Type Strains, Phase III: the genomes of soil and plant-associated and newly described type strains.</title>
        <authorList>
            <person name="Whitman W.B."/>
            <person name="Woyke T."/>
            <person name="Klenk H.P."/>
            <person name="Zhou Y."/>
            <person name="Lilburn T.G."/>
            <person name="Beck B.J."/>
            <person name="De Vos P."/>
            <person name="Vandamme P."/>
            <person name="Eisen J.A."/>
            <person name="Garrity G."/>
            <person name="Hugenholtz P."/>
            <person name="Kyrpides N.C."/>
        </authorList>
    </citation>
    <scope>NUCLEOTIDE SEQUENCE [LARGE SCALE GENOMIC DNA]</scope>
    <source>
        <strain evidence="4 5">A3</strain>
    </source>
</reference>
<dbReference type="Proteomes" id="UP000294862">
    <property type="component" value="Unassembled WGS sequence"/>
</dbReference>
<dbReference type="OrthoDB" id="7510573at2"/>
<keyword evidence="5" id="KW-1185">Reference proteome</keyword>
<dbReference type="InterPro" id="IPR003583">
    <property type="entry name" value="Hlx-hairpin-Hlx_DNA-bd_motif"/>
</dbReference>
<dbReference type="Gene3D" id="1.10.150.280">
    <property type="entry name" value="AF1531-like domain"/>
    <property type="match status" value="1"/>
</dbReference>
<organism evidence="4 5">
    <name type="scientific">Dokdonella fugitiva</name>
    <dbReference type="NCBI Taxonomy" id="328517"/>
    <lineage>
        <taxon>Bacteria</taxon>
        <taxon>Pseudomonadati</taxon>
        <taxon>Pseudomonadota</taxon>
        <taxon>Gammaproteobacteria</taxon>
        <taxon>Lysobacterales</taxon>
        <taxon>Rhodanobacteraceae</taxon>
        <taxon>Dokdonella</taxon>
    </lineage>
</organism>
<dbReference type="PANTHER" id="PTHR21180">
    <property type="entry name" value="ENDONUCLEASE/EXONUCLEASE/PHOSPHATASE FAMILY DOMAIN-CONTAINING PROTEIN 1"/>
    <property type="match status" value="1"/>
</dbReference>
<dbReference type="AlphaFoldDB" id="A0A4R2I6U3"/>
<dbReference type="Pfam" id="PF12836">
    <property type="entry name" value="HHH_3"/>
    <property type="match status" value="1"/>
</dbReference>
<keyword evidence="2" id="KW-0732">Signal</keyword>
<dbReference type="GO" id="GO:0003677">
    <property type="term" value="F:DNA binding"/>
    <property type="evidence" value="ECO:0007669"/>
    <property type="project" value="InterPro"/>
</dbReference>
<evidence type="ECO:0000259" key="3">
    <source>
        <dbReference type="SMART" id="SM00278"/>
    </source>
</evidence>
<dbReference type="InterPro" id="IPR004509">
    <property type="entry name" value="Competence_ComEA_HhH"/>
</dbReference>
<dbReference type="NCBIfam" id="TIGR00426">
    <property type="entry name" value="competence protein ComEA helix-hairpin-helix repeat region"/>
    <property type="match status" value="1"/>
</dbReference>
<dbReference type="PANTHER" id="PTHR21180:SF32">
    <property type="entry name" value="ENDONUCLEASE_EXONUCLEASE_PHOSPHATASE FAMILY DOMAIN-CONTAINING PROTEIN 1"/>
    <property type="match status" value="1"/>
</dbReference>
<feature type="domain" description="Helix-hairpin-helix DNA-binding motif class 1" evidence="3">
    <location>
        <begin position="33"/>
        <end position="52"/>
    </location>
</feature>
<evidence type="ECO:0000313" key="5">
    <source>
        <dbReference type="Proteomes" id="UP000294862"/>
    </source>
</evidence>
<evidence type="ECO:0000313" key="4">
    <source>
        <dbReference type="EMBL" id="TCO38918.1"/>
    </source>
</evidence>
<comment type="caution">
    <text evidence="4">The sequence shown here is derived from an EMBL/GenBank/DDBJ whole genome shotgun (WGS) entry which is preliminary data.</text>
</comment>
<name>A0A4R2I6U3_9GAMM</name>
<evidence type="ECO:0000256" key="1">
    <source>
        <dbReference type="ARBA" id="ARBA00022490"/>
    </source>
</evidence>
<dbReference type="InterPro" id="IPR010994">
    <property type="entry name" value="RuvA_2-like"/>
</dbReference>
<dbReference type="EMBL" id="SLWQ01000007">
    <property type="protein sequence ID" value="TCO38918.1"/>
    <property type="molecule type" value="Genomic_DNA"/>
</dbReference>
<dbReference type="GO" id="GO:0015627">
    <property type="term" value="C:type II protein secretion system complex"/>
    <property type="evidence" value="ECO:0007669"/>
    <property type="project" value="TreeGrafter"/>
</dbReference>
<dbReference type="RefSeq" id="WP_131999144.1">
    <property type="nucleotide sequence ID" value="NZ_JACGXM010000006.1"/>
</dbReference>
<keyword evidence="1" id="KW-0963">Cytoplasm</keyword>
<dbReference type="GO" id="GO:0006281">
    <property type="term" value="P:DNA repair"/>
    <property type="evidence" value="ECO:0007669"/>
    <property type="project" value="InterPro"/>
</dbReference>
<dbReference type="GO" id="GO:0015628">
    <property type="term" value="P:protein secretion by the type II secretion system"/>
    <property type="evidence" value="ECO:0007669"/>
    <property type="project" value="TreeGrafter"/>
</dbReference>
<dbReference type="InterPro" id="IPR051675">
    <property type="entry name" value="Endo/Exo/Phosphatase_dom_1"/>
</dbReference>
<dbReference type="SMART" id="SM00278">
    <property type="entry name" value="HhH1"/>
    <property type="match status" value="2"/>
</dbReference>
<protein>
    <submittedName>
        <fullName evidence="4">Competence protein ComEA</fullName>
    </submittedName>
</protein>
<gene>
    <name evidence="4" type="ORF">EV148_107206</name>
</gene>
<sequence>MKLFRRFLFCLCCLLLPAVAFAQVDINHADAKTLAESLSGVGLVKAEAIVAYRKANGPFARVEDLRKVKGIGSKTIEANRDAIVIVGSTPESPRPMFRGP</sequence>
<feature type="domain" description="Helix-hairpin-helix DNA-binding motif class 1" evidence="3">
    <location>
        <begin position="63"/>
        <end position="82"/>
    </location>
</feature>
<accession>A0A4R2I6U3</accession>
<feature type="signal peptide" evidence="2">
    <location>
        <begin position="1"/>
        <end position="22"/>
    </location>
</feature>
<feature type="chain" id="PRO_5020199908" evidence="2">
    <location>
        <begin position="23"/>
        <end position="100"/>
    </location>
</feature>
<proteinExistence type="predicted"/>